<proteinExistence type="predicted"/>
<dbReference type="AlphaFoldDB" id="A0A7C2ZNN5"/>
<evidence type="ECO:0000313" key="1">
    <source>
        <dbReference type="EMBL" id="HEW53119.1"/>
    </source>
</evidence>
<dbReference type="InterPro" id="IPR029028">
    <property type="entry name" value="Alpha/beta_knot_MTases"/>
</dbReference>
<sequence>MTVNPEELEIHRKFMRPIRTRPFLAIAIPSSITVDSKTLREQTLKIGYIGRAAAIFRVEEIMIYNDGEGNPKTLHSLLSYMEVPPYLKKILVPLLPELRYAGVAPPLKTPHHVQPEFFDTRFREGVITHRQRDKCLVELGLGKKGLIYGKCPSKGSRVTVKILKEDARYYHVELVERDKIDIYWGYSVKVFGSLRHLLETQRGRETAVIVATKKGEPIHRVEEDLYKLLEYRNWAVVIFGGPYLDVDEIALRENFSLSNYVDLLINFVPRQGTINIRVEEAIIAALSILNYIKEKHFNG</sequence>
<comment type="caution">
    <text evidence="1">The sequence shown here is derived from an EMBL/GenBank/DDBJ whole genome shotgun (WGS) entry which is preliminary data.</text>
</comment>
<reference evidence="1" key="1">
    <citation type="journal article" date="2020" name="mSystems">
        <title>Genome- and Community-Level Interaction Insights into Carbon Utilization and Element Cycling Functions of Hydrothermarchaeota in Hydrothermal Sediment.</title>
        <authorList>
            <person name="Zhou Z."/>
            <person name="Liu Y."/>
            <person name="Xu W."/>
            <person name="Pan J."/>
            <person name="Luo Z.H."/>
            <person name="Li M."/>
        </authorList>
    </citation>
    <scope>NUCLEOTIDE SEQUENCE [LARGE SCALE GENOMIC DNA]</scope>
    <source>
        <strain evidence="1">SpSt-16</strain>
    </source>
</reference>
<accession>A0A7C2ZNN5</accession>
<organism evidence="1">
    <name type="scientific">Ignisphaera aggregans</name>
    <dbReference type="NCBI Taxonomy" id="334771"/>
    <lineage>
        <taxon>Archaea</taxon>
        <taxon>Thermoproteota</taxon>
        <taxon>Thermoprotei</taxon>
        <taxon>Desulfurococcales</taxon>
        <taxon>Desulfurococcaceae</taxon>
        <taxon>Ignisphaera</taxon>
    </lineage>
</organism>
<dbReference type="SUPFAM" id="SSF75217">
    <property type="entry name" value="alpha/beta knot"/>
    <property type="match status" value="1"/>
</dbReference>
<dbReference type="SUPFAM" id="SSF50249">
    <property type="entry name" value="Nucleic acid-binding proteins"/>
    <property type="match status" value="1"/>
</dbReference>
<dbReference type="Pfam" id="PF02598">
    <property type="entry name" value="Methyltrn_RNA_3"/>
    <property type="match status" value="1"/>
</dbReference>
<dbReference type="PANTHER" id="PTHR12150">
    <property type="entry name" value="CLASS IV SAM-BINDING METHYLTRANSFERASE-RELATED"/>
    <property type="match status" value="1"/>
</dbReference>
<gene>
    <name evidence="1" type="ORF">ENO77_02985</name>
</gene>
<evidence type="ECO:0008006" key="2">
    <source>
        <dbReference type="Google" id="ProtNLM"/>
    </source>
</evidence>
<dbReference type="InterPro" id="IPR029026">
    <property type="entry name" value="tRNA_m1G_MTases_N"/>
</dbReference>
<dbReference type="EMBL" id="DSGT01000009">
    <property type="protein sequence ID" value="HEW53119.1"/>
    <property type="molecule type" value="Genomic_DNA"/>
</dbReference>
<dbReference type="CDD" id="cd18086">
    <property type="entry name" value="HsC9orf114-like"/>
    <property type="match status" value="1"/>
</dbReference>
<dbReference type="InterPro" id="IPR003750">
    <property type="entry name" value="Put_MeTrfase-C9orf114-like"/>
</dbReference>
<dbReference type="Gene3D" id="2.40.50.140">
    <property type="entry name" value="Nucleic acid-binding proteins"/>
    <property type="match status" value="1"/>
</dbReference>
<dbReference type="InterPro" id="IPR012340">
    <property type="entry name" value="NA-bd_OB-fold"/>
</dbReference>
<dbReference type="Gene3D" id="3.40.1280.10">
    <property type="match status" value="1"/>
</dbReference>
<name>A0A7C2ZNN5_9CREN</name>
<dbReference type="PANTHER" id="PTHR12150:SF13">
    <property type="entry name" value="METHYLTRANSFERASE C9ORF114-RELATED"/>
    <property type="match status" value="1"/>
</dbReference>
<protein>
    <recommendedName>
        <fullName evidence="2">RNA-binding protein</fullName>
    </recommendedName>
</protein>